<keyword evidence="3" id="KW-0479">Metal-binding</keyword>
<accession>A0A316ERJ9</accession>
<dbReference type="PANTHER" id="PTHR33751">
    <property type="entry name" value="CBB3-TYPE CYTOCHROME C OXIDASE SUBUNIT FIXP"/>
    <property type="match status" value="1"/>
</dbReference>
<dbReference type="SUPFAM" id="SSF46626">
    <property type="entry name" value="Cytochrome c"/>
    <property type="match status" value="1"/>
</dbReference>
<dbReference type="InterPro" id="IPR050597">
    <property type="entry name" value="Cytochrome_c_Oxidase_Subunit"/>
</dbReference>
<dbReference type="GO" id="GO:0009055">
    <property type="term" value="F:electron transfer activity"/>
    <property type="evidence" value="ECO:0007669"/>
    <property type="project" value="InterPro"/>
</dbReference>
<dbReference type="Gene3D" id="1.10.760.10">
    <property type="entry name" value="Cytochrome c-like domain"/>
    <property type="match status" value="1"/>
</dbReference>
<evidence type="ECO:0000256" key="5">
    <source>
        <dbReference type="ARBA" id="ARBA00023004"/>
    </source>
</evidence>
<dbReference type="OrthoDB" id="9773456at2"/>
<protein>
    <submittedName>
        <fullName evidence="6">Cytochrome c553</fullName>
    </submittedName>
</protein>
<evidence type="ECO:0000256" key="3">
    <source>
        <dbReference type="ARBA" id="ARBA00022723"/>
    </source>
</evidence>
<proteinExistence type="predicted"/>
<dbReference type="AlphaFoldDB" id="A0A316ERJ9"/>
<evidence type="ECO:0000256" key="1">
    <source>
        <dbReference type="ARBA" id="ARBA00022448"/>
    </source>
</evidence>
<dbReference type="PROSITE" id="PS51007">
    <property type="entry name" value="CYTC"/>
    <property type="match status" value="1"/>
</dbReference>
<dbReference type="GeneID" id="98341025"/>
<evidence type="ECO:0000313" key="6">
    <source>
        <dbReference type="EMBL" id="PWK35094.1"/>
    </source>
</evidence>
<keyword evidence="5" id="KW-0408">Iron</keyword>
<dbReference type="Pfam" id="PF00034">
    <property type="entry name" value="Cytochrom_C"/>
    <property type="match status" value="1"/>
</dbReference>
<dbReference type="GO" id="GO:0046872">
    <property type="term" value="F:metal ion binding"/>
    <property type="evidence" value="ECO:0007669"/>
    <property type="project" value="UniProtKB-KW"/>
</dbReference>
<keyword evidence="4" id="KW-0249">Electron transport</keyword>
<dbReference type="Proteomes" id="UP000245754">
    <property type="component" value="Unassembled WGS sequence"/>
</dbReference>
<dbReference type="RefSeq" id="WP_109583207.1">
    <property type="nucleotide sequence ID" value="NZ_CAJPUX010000002.1"/>
</dbReference>
<reference evidence="6 7" key="1">
    <citation type="submission" date="2018-05" db="EMBL/GenBank/DDBJ databases">
        <title>Genomic Encyclopedia of Type Strains, Phase IV (KMG-V): Genome sequencing to study the core and pangenomes of soil and plant-associated prokaryotes.</title>
        <authorList>
            <person name="Whitman W."/>
        </authorList>
    </citation>
    <scope>NUCLEOTIDE SEQUENCE [LARGE SCALE GENOMIC DNA]</scope>
    <source>
        <strain evidence="6 7">SLV-132</strain>
    </source>
</reference>
<evidence type="ECO:0000256" key="2">
    <source>
        <dbReference type="ARBA" id="ARBA00022617"/>
    </source>
</evidence>
<organism evidence="6 7">
    <name type="scientific">Cupriavidus plantarum</name>
    <dbReference type="NCBI Taxonomy" id="942865"/>
    <lineage>
        <taxon>Bacteria</taxon>
        <taxon>Pseudomonadati</taxon>
        <taxon>Pseudomonadota</taxon>
        <taxon>Betaproteobacteria</taxon>
        <taxon>Burkholderiales</taxon>
        <taxon>Burkholderiaceae</taxon>
        <taxon>Cupriavidus</taxon>
    </lineage>
</organism>
<name>A0A316ERJ9_9BURK</name>
<keyword evidence="7" id="KW-1185">Reference proteome</keyword>
<dbReference type="GO" id="GO:0020037">
    <property type="term" value="F:heme binding"/>
    <property type="evidence" value="ECO:0007669"/>
    <property type="project" value="InterPro"/>
</dbReference>
<sequence length="111" mass="11588">MTGVFRNAALRASLVMTCAAGAAFTAGAHAGDAQAGRAKAVQCSACHGLDGMSKLPEAPNLAGQTEPYLIKALKDYRSGKRKDEMMNTMAKPLTDADIANLAAFYNGLKPQ</sequence>
<dbReference type="EMBL" id="QGGT01000002">
    <property type="protein sequence ID" value="PWK35094.1"/>
    <property type="molecule type" value="Genomic_DNA"/>
</dbReference>
<keyword evidence="2" id="KW-0349">Heme</keyword>
<evidence type="ECO:0000313" key="7">
    <source>
        <dbReference type="Proteomes" id="UP000245754"/>
    </source>
</evidence>
<dbReference type="InterPro" id="IPR036909">
    <property type="entry name" value="Cyt_c-like_dom_sf"/>
</dbReference>
<dbReference type="PANTHER" id="PTHR33751:SF9">
    <property type="entry name" value="CYTOCHROME C4"/>
    <property type="match status" value="1"/>
</dbReference>
<comment type="caution">
    <text evidence="6">The sequence shown here is derived from an EMBL/GenBank/DDBJ whole genome shotgun (WGS) entry which is preliminary data.</text>
</comment>
<gene>
    <name evidence="6" type="ORF">C7419_102370</name>
</gene>
<evidence type="ECO:0000256" key="4">
    <source>
        <dbReference type="ARBA" id="ARBA00022982"/>
    </source>
</evidence>
<keyword evidence="1" id="KW-0813">Transport</keyword>
<dbReference type="InterPro" id="IPR009056">
    <property type="entry name" value="Cyt_c-like_dom"/>
</dbReference>